<evidence type="ECO:0000256" key="1">
    <source>
        <dbReference type="ARBA" id="ARBA00004123"/>
    </source>
</evidence>
<keyword evidence="8" id="KW-0342">GTP-binding</keyword>
<dbReference type="EC" id="2.7.7.50" evidence="2"/>
<evidence type="ECO:0000256" key="7">
    <source>
        <dbReference type="ARBA" id="ARBA00023042"/>
    </source>
</evidence>
<keyword evidence="15" id="KW-1185">Reference proteome</keyword>
<keyword evidence="6" id="KW-0547">Nucleotide-binding</keyword>
<keyword evidence="7" id="KW-0506">mRNA capping</keyword>
<organism evidence="13 15">
    <name type="scientific">Cafeteria roenbergensis</name>
    <name type="common">Marine flagellate</name>
    <dbReference type="NCBI Taxonomy" id="33653"/>
    <lineage>
        <taxon>Eukaryota</taxon>
        <taxon>Sar</taxon>
        <taxon>Stramenopiles</taxon>
        <taxon>Bigyra</taxon>
        <taxon>Opalozoa</taxon>
        <taxon>Bicosoecida</taxon>
        <taxon>Cafeteriaceae</taxon>
        <taxon>Cafeteria</taxon>
    </lineage>
</organism>
<dbReference type="SUPFAM" id="SSF56091">
    <property type="entry name" value="DNA ligase/mRNA capping enzyme, catalytic domain"/>
    <property type="match status" value="1"/>
</dbReference>
<gene>
    <name evidence="14" type="ORF">FNF28_02756</name>
    <name evidence="13" type="ORF">FNF29_00975</name>
</gene>
<dbReference type="GO" id="GO:0004484">
    <property type="term" value="F:mRNA guanylyltransferase activity"/>
    <property type="evidence" value="ECO:0007669"/>
    <property type="project" value="UniProtKB-EC"/>
</dbReference>
<accession>A0A5A8CUW4</accession>
<keyword evidence="3" id="KW-0507">mRNA processing</keyword>
<keyword evidence="4" id="KW-0808">Transferase</keyword>
<dbReference type="AlphaFoldDB" id="A0A5A8CUW4"/>
<dbReference type="GO" id="GO:0006370">
    <property type="term" value="P:7-methylguanosine mRNA capping"/>
    <property type="evidence" value="ECO:0007669"/>
    <property type="project" value="UniProtKB-KW"/>
</dbReference>
<evidence type="ECO:0000313" key="13">
    <source>
        <dbReference type="EMBL" id="KAA0156866.1"/>
    </source>
</evidence>
<dbReference type="InterPro" id="IPR051029">
    <property type="entry name" value="mRNA_Capping_Enz/RNA_Phosphat"/>
</dbReference>
<dbReference type="InterPro" id="IPR001339">
    <property type="entry name" value="mRNA_cap_enzyme_adenylation"/>
</dbReference>
<comment type="catalytic activity">
    <reaction evidence="10">
        <text>a 5'-end diphospho-ribonucleoside in mRNA + GTP + H(+) = a 5'-end (5'-triphosphoguanosine)-ribonucleoside in mRNA + diphosphate</text>
        <dbReference type="Rhea" id="RHEA:67012"/>
        <dbReference type="Rhea" id="RHEA-COMP:17165"/>
        <dbReference type="Rhea" id="RHEA-COMP:17166"/>
        <dbReference type="ChEBI" id="CHEBI:15378"/>
        <dbReference type="ChEBI" id="CHEBI:33019"/>
        <dbReference type="ChEBI" id="CHEBI:37565"/>
        <dbReference type="ChEBI" id="CHEBI:167616"/>
        <dbReference type="ChEBI" id="CHEBI:167617"/>
        <dbReference type="EC" id="2.7.7.50"/>
    </reaction>
    <physiologicalReaction direction="left-to-right" evidence="10">
        <dbReference type="Rhea" id="RHEA:67013"/>
    </physiologicalReaction>
</comment>
<evidence type="ECO:0000256" key="9">
    <source>
        <dbReference type="ARBA" id="ARBA00023242"/>
    </source>
</evidence>
<evidence type="ECO:0000313" key="15">
    <source>
        <dbReference type="Proteomes" id="UP000323011"/>
    </source>
</evidence>
<dbReference type="Proteomes" id="UP000324907">
    <property type="component" value="Unassembled WGS sequence"/>
</dbReference>
<keyword evidence="9" id="KW-0539">Nucleus</keyword>
<evidence type="ECO:0000259" key="11">
    <source>
        <dbReference type="Pfam" id="PF01331"/>
    </source>
</evidence>
<evidence type="ECO:0000259" key="12">
    <source>
        <dbReference type="Pfam" id="PF03919"/>
    </source>
</evidence>
<feature type="domain" description="mRNA capping enzyme adenylation" evidence="11">
    <location>
        <begin position="43"/>
        <end position="211"/>
    </location>
</feature>
<dbReference type="Gene3D" id="2.40.50.140">
    <property type="entry name" value="Nucleic acid-binding proteins"/>
    <property type="match status" value="1"/>
</dbReference>
<evidence type="ECO:0000256" key="8">
    <source>
        <dbReference type="ARBA" id="ARBA00023134"/>
    </source>
</evidence>
<evidence type="ECO:0000256" key="2">
    <source>
        <dbReference type="ARBA" id="ARBA00012475"/>
    </source>
</evidence>
<dbReference type="InterPro" id="IPR013846">
    <property type="entry name" value="mRNA_cap_enzyme_C"/>
</dbReference>
<reference evidence="15 16" key="1">
    <citation type="submission" date="2019-07" db="EMBL/GenBank/DDBJ databases">
        <title>Genomes of Cafeteria roenbergensis.</title>
        <authorList>
            <person name="Fischer M.G."/>
            <person name="Hackl T."/>
            <person name="Roman M."/>
        </authorList>
    </citation>
    <scope>NUCLEOTIDE SEQUENCE [LARGE SCALE GENOMIC DNA]</scope>
    <source>
        <strain evidence="13 15">BVI</strain>
        <strain evidence="14 16">RCC970-E3</strain>
    </source>
</reference>
<dbReference type="SUPFAM" id="SSF50249">
    <property type="entry name" value="Nucleic acid-binding proteins"/>
    <property type="match status" value="1"/>
</dbReference>
<feature type="domain" description="mRNA capping enzyme C-terminal" evidence="12">
    <location>
        <begin position="324"/>
        <end position="470"/>
    </location>
</feature>
<evidence type="ECO:0000313" key="14">
    <source>
        <dbReference type="EMBL" id="KAA0167542.1"/>
    </source>
</evidence>
<dbReference type="Gene3D" id="3.30.470.30">
    <property type="entry name" value="DNA ligase/mRNA capping enzyme"/>
    <property type="match status" value="1"/>
</dbReference>
<dbReference type="Pfam" id="PF01331">
    <property type="entry name" value="mRNA_cap_enzyme"/>
    <property type="match status" value="1"/>
</dbReference>
<proteinExistence type="predicted"/>
<comment type="caution">
    <text evidence="13">The sequence shown here is derived from an EMBL/GenBank/DDBJ whole genome shotgun (WGS) entry which is preliminary data.</text>
</comment>
<evidence type="ECO:0000256" key="4">
    <source>
        <dbReference type="ARBA" id="ARBA00022679"/>
    </source>
</evidence>
<sequence>MAQRRILKLVFGSTPFKASKYTGGRPELPGPMACALTSHSLRESLCRFPYAVCEKSDGERFLLLITAATDDSPRAVLADRSFSLFELSGAISMGGGRAPSTVGAVMAQLVSPAGDTLVDGELVSRPALPPGKAIAGEVPTPVFLVFDAVQVNGTRTADRRLPDRLSAVGTGVRERLRRDDTKRAHAGLPLLPLLVLGKTFCKAPDLHRVLAHVASWPAARAPASPGDVTAAALKLGHGEGGGGAAGGRAAAAAASAAAAGVTEHAGIGRAEVSVYCEGQRVNGNDGLVFTPEAPSYVDLLSMPDKAAPGGAPVQPLLKWKPLLENTVDFLVRLVDAEAAAGGSGAGCTATLFSSAGGRTVEQAATSLTPEQGKALVSVMRAHGKKDLVVECMVDEAAAKGVVRSLAGDHTAAALPADKVTSAALKLAYRRGLFYQRWVIIRLRPDKARANSVLTAVSTMEALADSVTPADVAAAIRQAMRAPQPGAARTA</sequence>
<evidence type="ECO:0000256" key="5">
    <source>
        <dbReference type="ARBA" id="ARBA00022695"/>
    </source>
</evidence>
<dbReference type="EMBL" id="VLTL01000033">
    <property type="protein sequence ID" value="KAA0167542.1"/>
    <property type="molecule type" value="Genomic_DNA"/>
</dbReference>
<protein>
    <recommendedName>
        <fullName evidence="2">mRNA guanylyltransferase</fullName>
        <ecNumber evidence="2">2.7.7.50</ecNumber>
    </recommendedName>
</protein>
<dbReference type="GO" id="GO:0005525">
    <property type="term" value="F:GTP binding"/>
    <property type="evidence" value="ECO:0007669"/>
    <property type="project" value="UniProtKB-KW"/>
</dbReference>
<dbReference type="GO" id="GO:0005634">
    <property type="term" value="C:nucleus"/>
    <property type="evidence" value="ECO:0007669"/>
    <property type="project" value="UniProtKB-SubCell"/>
</dbReference>
<keyword evidence="5" id="KW-0548">Nucleotidyltransferase</keyword>
<evidence type="ECO:0000256" key="6">
    <source>
        <dbReference type="ARBA" id="ARBA00022741"/>
    </source>
</evidence>
<dbReference type="GO" id="GO:0005524">
    <property type="term" value="F:ATP binding"/>
    <property type="evidence" value="ECO:0007669"/>
    <property type="project" value="InterPro"/>
</dbReference>
<dbReference type="InterPro" id="IPR012340">
    <property type="entry name" value="NA-bd_OB-fold"/>
</dbReference>
<evidence type="ECO:0000256" key="10">
    <source>
        <dbReference type="ARBA" id="ARBA00044624"/>
    </source>
</evidence>
<dbReference type="Pfam" id="PF03919">
    <property type="entry name" value="mRNA_cap_C"/>
    <property type="match status" value="1"/>
</dbReference>
<dbReference type="PANTHER" id="PTHR10367">
    <property type="entry name" value="MRNA-CAPPING ENZYME"/>
    <property type="match status" value="1"/>
</dbReference>
<dbReference type="PANTHER" id="PTHR10367:SF17">
    <property type="entry name" value="MRNA-CAPPING ENZYME"/>
    <property type="match status" value="1"/>
</dbReference>
<evidence type="ECO:0000313" key="16">
    <source>
        <dbReference type="Proteomes" id="UP000324907"/>
    </source>
</evidence>
<comment type="subcellular location">
    <subcellularLocation>
        <location evidence="1">Nucleus</location>
    </subcellularLocation>
</comment>
<dbReference type="EMBL" id="VLTN01000003">
    <property type="protein sequence ID" value="KAA0156866.1"/>
    <property type="molecule type" value="Genomic_DNA"/>
</dbReference>
<dbReference type="Proteomes" id="UP000323011">
    <property type="component" value="Unassembled WGS sequence"/>
</dbReference>
<evidence type="ECO:0000256" key="3">
    <source>
        <dbReference type="ARBA" id="ARBA00022664"/>
    </source>
</evidence>
<name>A0A5A8CUW4_CAFRO</name>